<dbReference type="HOGENOM" id="CLU_2026871_0_0_1"/>
<organism evidence="7">
    <name type="scientific">Fusarium oxysporum Fo47</name>
    <dbReference type="NCBI Taxonomy" id="660027"/>
    <lineage>
        <taxon>Eukaryota</taxon>
        <taxon>Fungi</taxon>
        <taxon>Dikarya</taxon>
        <taxon>Ascomycota</taxon>
        <taxon>Pezizomycotina</taxon>
        <taxon>Sordariomycetes</taxon>
        <taxon>Hypocreomycetidae</taxon>
        <taxon>Hypocreales</taxon>
        <taxon>Nectriaceae</taxon>
        <taxon>Fusarium</taxon>
        <taxon>Fusarium oxysporum species complex</taxon>
    </lineage>
</organism>
<name>W9JFL3_FUSOX</name>
<dbReference type="SUPFAM" id="SSF56059">
    <property type="entry name" value="Glutathione synthetase ATP-binding domain-like"/>
    <property type="match status" value="1"/>
</dbReference>
<keyword evidence="2" id="KW-0479">Metal-binding</keyword>
<reference evidence="7" key="2">
    <citation type="submission" date="2012-06" db="EMBL/GenBank/DDBJ databases">
        <title>Annotation of the Genome Sequence of Fusarium oxysporum Fo47.</title>
        <authorList>
            <consortium name="The Broad Institute Genomics Platform"/>
            <person name="Ma L.-J."/>
            <person name="Corby-Kistler H."/>
            <person name="Broz K."/>
            <person name="Gale L.R."/>
            <person name="Jonkers W."/>
            <person name="O'Donnell K."/>
            <person name="Ploetz R."/>
            <person name="Steinberg C."/>
            <person name="Schwartz D.C."/>
            <person name="VanEtten H."/>
            <person name="Zhou S."/>
            <person name="Young S.K."/>
            <person name="Zeng Q."/>
            <person name="Gargeya S."/>
            <person name="Fitzgerald M."/>
            <person name="Abouelleil A."/>
            <person name="Alvarado L."/>
            <person name="Chapman S.B."/>
            <person name="Gainer-Dewar J."/>
            <person name="Goldberg J."/>
            <person name="Griggs A."/>
            <person name="Gujja S."/>
            <person name="Hansen M."/>
            <person name="Howarth C."/>
            <person name="Imamovic A."/>
            <person name="Ireland A."/>
            <person name="Larimer J."/>
            <person name="McCowan C."/>
            <person name="Murphy C."/>
            <person name="Pearson M."/>
            <person name="Poon T.W."/>
            <person name="Priest M."/>
            <person name="Roberts A."/>
            <person name="Saif S."/>
            <person name="Shea T."/>
            <person name="Sykes S."/>
            <person name="Wortman J."/>
            <person name="Nusbaum C."/>
            <person name="Birren B."/>
        </authorList>
    </citation>
    <scope>NUCLEOTIDE SEQUENCE</scope>
    <source>
        <strain evidence="7">Fo47</strain>
    </source>
</reference>
<evidence type="ECO:0000256" key="1">
    <source>
        <dbReference type="ARBA" id="ARBA00022598"/>
    </source>
</evidence>
<feature type="domain" description="Glutathionylspermidine synthase pre-ATP-grasp-like" evidence="6">
    <location>
        <begin position="1"/>
        <end position="109"/>
    </location>
</feature>
<gene>
    <name evidence="7" type="ORF">FOZG_17797</name>
</gene>
<proteinExistence type="predicted"/>
<protein>
    <submittedName>
        <fullName evidence="7">Glutathionylspermidine synthase</fullName>
    </submittedName>
</protein>
<dbReference type="VEuPathDB" id="FungiDB:FOZG_17797"/>
<dbReference type="Proteomes" id="UP000030766">
    <property type="component" value="Unassembled WGS sequence"/>
</dbReference>
<dbReference type="InterPro" id="IPR005494">
    <property type="entry name" value="GSPS_pre-ATP-grasp-like_dom"/>
</dbReference>
<keyword evidence="3" id="KW-0547">Nucleotide-binding</keyword>
<accession>W9JFL3</accession>
<dbReference type="GO" id="GO:0046872">
    <property type="term" value="F:metal ion binding"/>
    <property type="evidence" value="ECO:0007669"/>
    <property type="project" value="UniProtKB-KW"/>
</dbReference>
<evidence type="ECO:0000313" key="7">
    <source>
        <dbReference type="EMBL" id="EWZ28485.1"/>
    </source>
</evidence>
<evidence type="ECO:0000256" key="4">
    <source>
        <dbReference type="ARBA" id="ARBA00022840"/>
    </source>
</evidence>
<keyword evidence="4" id="KW-0067">ATP-binding</keyword>
<evidence type="ECO:0000256" key="2">
    <source>
        <dbReference type="ARBA" id="ARBA00022723"/>
    </source>
</evidence>
<evidence type="ECO:0000256" key="3">
    <source>
        <dbReference type="ARBA" id="ARBA00022741"/>
    </source>
</evidence>
<evidence type="ECO:0000256" key="5">
    <source>
        <dbReference type="ARBA" id="ARBA00022842"/>
    </source>
</evidence>
<sequence length="122" mass="13823">MAIPAFALQQIKESWNREPAWGSLYRRFDVCFGSLDHHGPRLRVPKCYEFNADTPTSLVEAASIQWLWLEQTGHGNDQLNSITERPIEVWKRNLTLIEQKLGHRITVHFAVGSGGPTARSAP</sequence>
<dbReference type="GO" id="GO:0016874">
    <property type="term" value="F:ligase activity"/>
    <property type="evidence" value="ECO:0007669"/>
    <property type="project" value="UniProtKB-KW"/>
</dbReference>
<dbReference type="GO" id="GO:0005524">
    <property type="term" value="F:ATP binding"/>
    <property type="evidence" value="ECO:0007669"/>
    <property type="project" value="UniProtKB-KW"/>
</dbReference>
<dbReference type="Pfam" id="PF03738">
    <property type="entry name" value="GSP_synth"/>
    <property type="match status" value="1"/>
</dbReference>
<keyword evidence="1" id="KW-0436">Ligase</keyword>
<evidence type="ECO:0000259" key="6">
    <source>
        <dbReference type="Pfam" id="PF03738"/>
    </source>
</evidence>
<dbReference type="AlphaFoldDB" id="W9JFL3"/>
<reference evidence="7" key="1">
    <citation type="submission" date="2011-06" db="EMBL/GenBank/DDBJ databases">
        <title>The Genome Sequence of Fusarium oxysporum Fo47.</title>
        <authorList>
            <consortium name="The Broad Institute Genome Sequencing Platform"/>
            <person name="Ma L.-J."/>
            <person name="Gale L.R."/>
            <person name="Schwartz D.C."/>
            <person name="Zhou S."/>
            <person name="Corby-Kistler H."/>
            <person name="Young S.K."/>
            <person name="Zeng Q."/>
            <person name="Gargeya S."/>
            <person name="Fitzgerald M."/>
            <person name="Haas B."/>
            <person name="Abouelleil A."/>
            <person name="Alvarado L."/>
            <person name="Arachchi H.M."/>
            <person name="Berlin A."/>
            <person name="Brown A."/>
            <person name="Chapman S.B."/>
            <person name="Chen Z."/>
            <person name="Dunbar C."/>
            <person name="Freedman E."/>
            <person name="Gearin G."/>
            <person name="Gellesch M."/>
            <person name="Goldberg J."/>
            <person name="Griggs A."/>
            <person name="Gujja S."/>
            <person name="Heiman D."/>
            <person name="Howarth C."/>
            <person name="Larson L."/>
            <person name="Lui A."/>
            <person name="MacDonald P.J.P."/>
            <person name="Mehta T."/>
            <person name="Montmayeur A."/>
            <person name="Murphy C."/>
            <person name="Neiman D."/>
            <person name="Pearson M."/>
            <person name="Priest M."/>
            <person name="Roberts A."/>
            <person name="Saif S."/>
            <person name="Shea T."/>
            <person name="Shenoy N."/>
            <person name="Sisk P."/>
            <person name="Stolte C."/>
            <person name="Sykes S."/>
            <person name="Wortman J."/>
            <person name="Nusbaum C."/>
            <person name="Birren B."/>
        </authorList>
    </citation>
    <scope>NUCLEOTIDE SEQUENCE [LARGE SCALE GENOMIC DNA]</scope>
    <source>
        <strain evidence="7">Fo47</strain>
    </source>
</reference>
<dbReference type="EMBL" id="JH717923">
    <property type="protein sequence ID" value="EWZ28485.1"/>
    <property type="molecule type" value="Genomic_DNA"/>
</dbReference>
<keyword evidence="5" id="KW-0460">Magnesium</keyword>